<dbReference type="STRING" id="1005928.SAMN04487859_12098"/>
<dbReference type="EMBL" id="FOVP01000020">
    <property type="protein sequence ID" value="SFO24479.1"/>
    <property type="molecule type" value="Genomic_DNA"/>
</dbReference>
<dbReference type="RefSeq" id="WP_092841392.1">
    <property type="nucleotide sequence ID" value="NZ_FOVP01000020.1"/>
</dbReference>
<protein>
    <submittedName>
        <fullName evidence="2">SH3 domain-containing protein</fullName>
    </submittedName>
</protein>
<dbReference type="OrthoDB" id="7433551at2"/>
<evidence type="ECO:0000313" key="3">
    <source>
        <dbReference type="Proteomes" id="UP000198599"/>
    </source>
</evidence>
<feature type="domain" description="SH3b" evidence="1">
    <location>
        <begin position="140"/>
        <end position="204"/>
    </location>
</feature>
<dbReference type="PROSITE" id="PS51781">
    <property type="entry name" value="SH3B"/>
    <property type="match status" value="1"/>
</dbReference>
<reference evidence="3" key="1">
    <citation type="submission" date="2016-10" db="EMBL/GenBank/DDBJ databases">
        <authorList>
            <person name="Varghese N."/>
            <person name="Submissions S."/>
        </authorList>
    </citation>
    <scope>NUCLEOTIDE SEQUENCE [LARGE SCALE GENOMIC DNA]</scope>
    <source>
        <strain evidence="3">DSM 28463</strain>
    </source>
</reference>
<name>A0A1I5FLJ0_9RHOB</name>
<dbReference type="Gene3D" id="2.30.30.40">
    <property type="entry name" value="SH3 Domains"/>
    <property type="match status" value="1"/>
</dbReference>
<keyword evidence="3" id="KW-1185">Reference proteome</keyword>
<dbReference type="Pfam" id="PF08239">
    <property type="entry name" value="SH3_3"/>
    <property type="match status" value="1"/>
</dbReference>
<evidence type="ECO:0000259" key="1">
    <source>
        <dbReference type="PROSITE" id="PS51781"/>
    </source>
</evidence>
<accession>A0A1I5FLJ0</accession>
<dbReference type="InterPro" id="IPR003646">
    <property type="entry name" value="SH3-like_bac-type"/>
</dbReference>
<gene>
    <name evidence="2" type="ORF">SAMN04487859_12098</name>
</gene>
<dbReference type="AlphaFoldDB" id="A0A1I5FLJ0"/>
<sequence>MWRFILVSFAFLGWSFYVLSGGADYRPVANSIQARAILDNQRPKPRPLRVNVIELAQDGMVAPETSVTRTITSLHDLDLTVGKRVAVTLASTEATPAAVTTAVIDVPTVKATAVMVPKTPGLDAVPEPAEVVQAALSQSRDIRTVASTKVNMRSGPGTNYSRIGQLSRGTEVIVLRDPGNGWIKLRVQESGRIGWMADRLLTAAN</sequence>
<dbReference type="Proteomes" id="UP000198599">
    <property type="component" value="Unassembled WGS sequence"/>
</dbReference>
<organism evidence="2 3">
    <name type="scientific">Roseovarius lutimaris</name>
    <dbReference type="NCBI Taxonomy" id="1005928"/>
    <lineage>
        <taxon>Bacteria</taxon>
        <taxon>Pseudomonadati</taxon>
        <taxon>Pseudomonadota</taxon>
        <taxon>Alphaproteobacteria</taxon>
        <taxon>Rhodobacterales</taxon>
        <taxon>Roseobacteraceae</taxon>
        <taxon>Roseovarius</taxon>
    </lineage>
</organism>
<dbReference type="SMART" id="SM00287">
    <property type="entry name" value="SH3b"/>
    <property type="match status" value="1"/>
</dbReference>
<proteinExistence type="predicted"/>
<evidence type="ECO:0000313" key="2">
    <source>
        <dbReference type="EMBL" id="SFO24479.1"/>
    </source>
</evidence>